<keyword evidence="2" id="KW-1185">Reference proteome</keyword>
<gene>
    <name evidence="1" type="ORF">VFPPC_15860</name>
</gene>
<dbReference type="EMBL" id="LSBJ02000003">
    <property type="protein sequence ID" value="OAQ68656.1"/>
    <property type="molecule type" value="Genomic_DNA"/>
</dbReference>
<proteinExistence type="predicted"/>
<dbReference type="AlphaFoldDB" id="A0A179FSP2"/>
<dbReference type="GeneID" id="28857607"/>
<evidence type="ECO:0000313" key="2">
    <source>
        <dbReference type="Proteomes" id="UP000078397"/>
    </source>
</evidence>
<accession>A0A179FSP2</accession>
<sequence>MAYMILSAGGECSGCLKRQTELVVCAVVDGWRACLLVGVVEVVVQTVCFERVQCDSRLGVRDGGLGLWWNRGVEGLGVSSAVWGDG</sequence>
<dbReference type="Proteomes" id="UP000078397">
    <property type="component" value="Unassembled WGS sequence"/>
</dbReference>
<dbReference type="RefSeq" id="XP_018145506.1">
    <property type="nucleotide sequence ID" value="XM_018293613.1"/>
</dbReference>
<evidence type="ECO:0000313" key="1">
    <source>
        <dbReference type="EMBL" id="OAQ68656.1"/>
    </source>
</evidence>
<comment type="caution">
    <text evidence="1">The sequence shown here is derived from an EMBL/GenBank/DDBJ whole genome shotgun (WGS) entry which is preliminary data.</text>
</comment>
<name>A0A179FSP2_METCM</name>
<protein>
    <submittedName>
        <fullName evidence="1">Uncharacterized protein</fullName>
    </submittedName>
</protein>
<organism evidence="1 2">
    <name type="scientific">Pochonia chlamydosporia 170</name>
    <dbReference type="NCBI Taxonomy" id="1380566"/>
    <lineage>
        <taxon>Eukaryota</taxon>
        <taxon>Fungi</taxon>
        <taxon>Dikarya</taxon>
        <taxon>Ascomycota</taxon>
        <taxon>Pezizomycotina</taxon>
        <taxon>Sordariomycetes</taxon>
        <taxon>Hypocreomycetidae</taxon>
        <taxon>Hypocreales</taxon>
        <taxon>Clavicipitaceae</taxon>
        <taxon>Pochonia</taxon>
    </lineage>
</organism>
<dbReference type="KEGG" id="pchm:VFPPC_15860"/>
<reference evidence="1 2" key="1">
    <citation type="journal article" date="2016" name="PLoS Pathog.">
        <title>Biosynthesis of antibiotic leucinostatins in bio-control fungus Purpureocillium lilacinum and their inhibition on phytophthora revealed by genome mining.</title>
        <authorList>
            <person name="Wang G."/>
            <person name="Liu Z."/>
            <person name="Lin R."/>
            <person name="Li E."/>
            <person name="Mao Z."/>
            <person name="Ling J."/>
            <person name="Yang Y."/>
            <person name="Yin W.B."/>
            <person name="Xie B."/>
        </authorList>
    </citation>
    <scope>NUCLEOTIDE SEQUENCE [LARGE SCALE GENOMIC DNA]</scope>
    <source>
        <strain evidence="1">170</strain>
    </source>
</reference>